<evidence type="ECO:0000313" key="4">
    <source>
        <dbReference type="EnsemblPlants" id="KRH45513"/>
    </source>
</evidence>
<sequence>MVIILFCMLLFGVVDIYGFERLSITDEFVTLKRGELFMNYSKVYHSTNITDRYLFIRISSLLICFLYFLPPRVDRVRTFIKYVSVIVSQVGCYVLSHFSI</sequence>
<accession>A0A0R0IYH3</accession>
<name>A0A0R0IYH3_SOYBN</name>
<dbReference type="AlphaFoldDB" id="A0A0R0IYH3"/>
<dbReference type="InParanoid" id="A0A0R0IYH3"/>
<reference evidence="4" key="2">
    <citation type="submission" date="2018-02" db="UniProtKB">
        <authorList>
            <consortium name="EnsemblPlants"/>
        </authorList>
    </citation>
    <scope>IDENTIFICATION</scope>
    <source>
        <strain evidence="4">Williams 82</strain>
    </source>
</reference>
<feature type="transmembrane region" description="Helical" evidence="1">
    <location>
        <begin position="53"/>
        <end position="70"/>
    </location>
</feature>
<keyword evidence="1" id="KW-1133">Transmembrane helix</keyword>
<dbReference type="EnsemblPlants" id="KRH45513">
    <property type="protein sequence ID" value="KRH45513"/>
    <property type="gene ID" value="GLYMA_08G276000"/>
</dbReference>
<keyword evidence="1" id="KW-0472">Membrane</keyword>
<evidence type="ECO:0000256" key="1">
    <source>
        <dbReference type="SAM" id="Phobius"/>
    </source>
</evidence>
<feature type="chain" id="PRO_5014521917" evidence="2">
    <location>
        <begin position="19"/>
        <end position="100"/>
    </location>
</feature>
<dbReference type="Gramene" id="KRH45513">
    <property type="protein sequence ID" value="KRH45513"/>
    <property type="gene ID" value="GLYMA_08G276000"/>
</dbReference>
<dbReference type="Proteomes" id="UP000008827">
    <property type="component" value="Chromosome 8"/>
</dbReference>
<protein>
    <submittedName>
        <fullName evidence="3 4">Uncharacterized protein</fullName>
    </submittedName>
</protein>
<evidence type="ECO:0000313" key="5">
    <source>
        <dbReference type="Proteomes" id="UP000008827"/>
    </source>
</evidence>
<dbReference type="EMBL" id="CM000841">
    <property type="protein sequence ID" value="KRH45513.1"/>
    <property type="molecule type" value="Genomic_DNA"/>
</dbReference>
<keyword evidence="2" id="KW-0732">Signal</keyword>
<keyword evidence="1" id="KW-0812">Transmembrane</keyword>
<reference evidence="3" key="3">
    <citation type="submission" date="2018-07" db="EMBL/GenBank/DDBJ databases">
        <title>WGS assembly of Glycine max.</title>
        <authorList>
            <person name="Schmutz J."/>
            <person name="Cannon S."/>
            <person name="Schlueter J."/>
            <person name="Ma J."/>
            <person name="Mitros T."/>
            <person name="Nelson W."/>
            <person name="Hyten D."/>
            <person name="Song Q."/>
            <person name="Thelen J."/>
            <person name="Cheng J."/>
            <person name="Xu D."/>
            <person name="Hellsten U."/>
            <person name="May G."/>
            <person name="Yu Y."/>
            <person name="Sakurai T."/>
            <person name="Umezawa T."/>
            <person name="Bhattacharyya M."/>
            <person name="Sandhu D."/>
            <person name="Valliyodan B."/>
            <person name="Lindquist E."/>
            <person name="Peto M."/>
            <person name="Grant D."/>
            <person name="Shu S."/>
            <person name="Goodstein D."/>
            <person name="Barry K."/>
            <person name="Futrell-Griggs M."/>
            <person name="Abernathy B."/>
            <person name="Du J."/>
            <person name="Tian Z."/>
            <person name="Zhu L."/>
            <person name="Gill N."/>
            <person name="Joshi T."/>
            <person name="Libault M."/>
            <person name="Sethuraman A."/>
            <person name="Zhang X."/>
            <person name="Shinozaki K."/>
            <person name="Nguyen H."/>
            <person name="Wing R."/>
            <person name="Cregan P."/>
            <person name="Specht J."/>
            <person name="Grimwood J."/>
            <person name="Rokhsar D."/>
            <person name="Stacey G."/>
            <person name="Shoemaker R."/>
            <person name="Jackson S."/>
        </authorList>
    </citation>
    <scope>NUCLEOTIDE SEQUENCE</scope>
    <source>
        <tissue evidence="3">Callus</tissue>
    </source>
</reference>
<proteinExistence type="predicted"/>
<feature type="signal peptide" evidence="2">
    <location>
        <begin position="1"/>
        <end position="18"/>
    </location>
</feature>
<reference evidence="3 4" key="1">
    <citation type="journal article" date="2010" name="Nature">
        <title>Genome sequence of the palaeopolyploid soybean.</title>
        <authorList>
            <person name="Schmutz J."/>
            <person name="Cannon S.B."/>
            <person name="Schlueter J."/>
            <person name="Ma J."/>
            <person name="Mitros T."/>
            <person name="Nelson W."/>
            <person name="Hyten D.L."/>
            <person name="Song Q."/>
            <person name="Thelen J.J."/>
            <person name="Cheng J."/>
            <person name="Xu D."/>
            <person name="Hellsten U."/>
            <person name="May G.D."/>
            <person name="Yu Y."/>
            <person name="Sakurai T."/>
            <person name="Umezawa T."/>
            <person name="Bhattacharyya M.K."/>
            <person name="Sandhu D."/>
            <person name="Valliyodan B."/>
            <person name="Lindquist E."/>
            <person name="Peto M."/>
            <person name="Grant D."/>
            <person name="Shu S."/>
            <person name="Goodstein D."/>
            <person name="Barry K."/>
            <person name="Futrell-Griggs M."/>
            <person name="Abernathy B."/>
            <person name="Du J."/>
            <person name="Tian Z."/>
            <person name="Zhu L."/>
            <person name="Gill N."/>
            <person name="Joshi T."/>
            <person name="Libault M."/>
            <person name="Sethuraman A."/>
            <person name="Zhang X.-C."/>
            <person name="Shinozaki K."/>
            <person name="Nguyen H.T."/>
            <person name="Wing R.A."/>
            <person name="Cregan P."/>
            <person name="Specht J."/>
            <person name="Grimwood J."/>
            <person name="Rokhsar D."/>
            <person name="Stacey G."/>
            <person name="Shoemaker R.C."/>
            <person name="Jackson S.A."/>
        </authorList>
    </citation>
    <scope>NUCLEOTIDE SEQUENCE</scope>
    <source>
        <strain evidence="4">cv. Williams 82</strain>
        <tissue evidence="3">Callus</tissue>
    </source>
</reference>
<evidence type="ECO:0000256" key="2">
    <source>
        <dbReference type="SAM" id="SignalP"/>
    </source>
</evidence>
<evidence type="ECO:0000313" key="3">
    <source>
        <dbReference type="EMBL" id="KRH45513.1"/>
    </source>
</evidence>
<keyword evidence="5" id="KW-1185">Reference proteome</keyword>
<gene>
    <name evidence="3" type="ORF">GLYMA_08G276000</name>
</gene>
<organism evidence="3">
    <name type="scientific">Glycine max</name>
    <name type="common">Soybean</name>
    <name type="synonym">Glycine hispida</name>
    <dbReference type="NCBI Taxonomy" id="3847"/>
    <lineage>
        <taxon>Eukaryota</taxon>
        <taxon>Viridiplantae</taxon>
        <taxon>Streptophyta</taxon>
        <taxon>Embryophyta</taxon>
        <taxon>Tracheophyta</taxon>
        <taxon>Spermatophyta</taxon>
        <taxon>Magnoliopsida</taxon>
        <taxon>eudicotyledons</taxon>
        <taxon>Gunneridae</taxon>
        <taxon>Pentapetalae</taxon>
        <taxon>rosids</taxon>
        <taxon>fabids</taxon>
        <taxon>Fabales</taxon>
        <taxon>Fabaceae</taxon>
        <taxon>Papilionoideae</taxon>
        <taxon>50 kb inversion clade</taxon>
        <taxon>NPAAA clade</taxon>
        <taxon>indigoferoid/millettioid clade</taxon>
        <taxon>Phaseoleae</taxon>
        <taxon>Glycine</taxon>
        <taxon>Glycine subgen. Soja</taxon>
    </lineage>
</organism>